<keyword evidence="7" id="KW-1185">Reference proteome</keyword>
<evidence type="ECO:0000256" key="1">
    <source>
        <dbReference type="ARBA" id="ARBA00023015"/>
    </source>
</evidence>
<evidence type="ECO:0000313" key="6">
    <source>
        <dbReference type="EMBL" id="WXG68415.1"/>
    </source>
</evidence>
<reference evidence="6 7" key="1">
    <citation type="submission" date="2024-03" db="EMBL/GenBank/DDBJ databases">
        <title>Natural products discovery in diverse microorganisms through a two-stage MS feature dereplication strategy.</title>
        <authorList>
            <person name="Zhang R."/>
        </authorList>
    </citation>
    <scope>NUCLEOTIDE SEQUENCE [LARGE SCALE GENOMIC DNA]</scope>
    <source>
        <strain evidence="6 7">18930</strain>
    </source>
</reference>
<name>A0ABZ2PGZ2_9NOCA</name>
<feature type="DNA-binding region" description="H-T-H motif" evidence="4">
    <location>
        <begin position="30"/>
        <end position="49"/>
    </location>
</feature>
<dbReference type="RefSeq" id="WP_338888609.1">
    <property type="nucleotide sequence ID" value="NZ_CP147846.1"/>
</dbReference>
<dbReference type="InterPro" id="IPR009057">
    <property type="entry name" value="Homeodomain-like_sf"/>
</dbReference>
<dbReference type="PANTHER" id="PTHR30055">
    <property type="entry name" value="HTH-TYPE TRANSCRIPTIONAL REGULATOR RUTR"/>
    <property type="match status" value="1"/>
</dbReference>
<evidence type="ECO:0000313" key="7">
    <source>
        <dbReference type="Proteomes" id="UP001432000"/>
    </source>
</evidence>
<keyword evidence="2 4" id="KW-0238">DNA-binding</keyword>
<keyword evidence="1" id="KW-0805">Transcription regulation</keyword>
<evidence type="ECO:0000256" key="4">
    <source>
        <dbReference type="PROSITE-ProRule" id="PRU00335"/>
    </source>
</evidence>
<accession>A0ABZ2PGZ2</accession>
<dbReference type="EMBL" id="CP147846">
    <property type="protein sequence ID" value="WXG68415.1"/>
    <property type="molecule type" value="Genomic_DNA"/>
</dbReference>
<dbReference type="PANTHER" id="PTHR30055:SF234">
    <property type="entry name" value="HTH-TYPE TRANSCRIPTIONAL REGULATOR BETI"/>
    <property type="match status" value="1"/>
</dbReference>
<dbReference type="Proteomes" id="UP001432000">
    <property type="component" value="Chromosome"/>
</dbReference>
<evidence type="ECO:0000256" key="2">
    <source>
        <dbReference type="ARBA" id="ARBA00023125"/>
    </source>
</evidence>
<proteinExistence type="predicted"/>
<sequence>MAGKDRAGRRESILAAASSIADSDGLDAVTVRATADKAGVGVGTLRHYFPTQKELFDAIVARRVDTIIDDSVVLDTSASLDARI</sequence>
<protein>
    <submittedName>
        <fullName evidence="6">TetR family transcriptional regulator</fullName>
    </submittedName>
</protein>
<keyword evidence="3" id="KW-0804">Transcription</keyword>
<dbReference type="InterPro" id="IPR001647">
    <property type="entry name" value="HTH_TetR"/>
</dbReference>
<dbReference type="PROSITE" id="PS50977">
    <property type="entry name" value="HTH_TETR_2"/>
    <property type="match status" value="1"/>
</dbReference>
<dbReference type="InterPro" id="IPR050109">
    <property type="entry name" value="HTH-type_TetR-like_transc_reg"/>
</dbReference>
<evidence type="ECO:0000259" key="5">
    <source>
        <dbReference type="PROSITE" id="PS50977"/>
    </source>
</evidence>
<organism evidence="6 7">
    <name type="scientific">Rhodococcus sovatensis</name>
    <dbReference type="NCBI Taxonomy" id="1805840"/>
    <lineage>
        <taxon>Bacteria</taxon>
        <taxon>Bacillati</taxon>
        <taxon>Actinomycetota</taxon>
        <taxon>Actinomycetes</taxon>
        <taxon>Mycobacteriales</taxon>
        <taxon>Nocardiaceae</taxon>
        <taxon>Rhodococcus</taxon>
    </lineage>
</organism>
<gene>
    <name evidence="6" type="ORF">WDS16_25025</name>
</gene>
<evidence type="ECO:0000256" key="3">
    <source>
        <dbReference type="ARBA" id="ARBA00023163"/>
    </source>
</evidence>
<dbReference type="Pfam" id="PF00440">
    <property type="entry name" value="TetR_N"/>
    <property type="match status" value="1"/>
</dbReference>
<feature type="domain" description="HTH tetR-type" evidence="5">
    <location>
        <begin position="7"/>
        <end position="67"/>
    </location>
</feature>
<dbReference type="Gene3D" id="1.10.357.10">
    <property type="entry name" value="Tetracycline Repressor, domain 2"/>
    <property type="match status" value="1"/>
</dbReference>
<dbReference type="SUPFAM" id="SSF46689">
    <property type="entry name" value="Homeodomain-like"/>
    <property type="match status" value="1"/>
</dbReference>